<dbReference type="Proteomes" id="UP000261257">
    <property type="component" value="Unassembled WGS sequence"/>
</dbReference>
<dbReference type="Proteomes" id="UP000434223">
    <property type="component" value="Unassembled WGS sequence"/>
</dbReference>
<dbReference type="AlphaFoldDB" id="A0A174SFV9"/>
<protein>
    <submittedName>
        <fullName evidence="2">Uncharacterized protein</fullName>
    </submittedName>
</protein>
<organism evidence="2 5">
    <name type="scientific">Hungatella hathewayi</name>
    <dbReference type="NCBI Taxonomy" id="154046"/>
    <lineage>
        <taxon>Bacteria</taxon>
        <taxon>Bacillati</taxon>
        <taxon>Bacillota</taxon>
        <taxon>Clostridia</taxon>
        <taxon>Lachnospirales</taxon>
        <taxon>Lachnospiraceae</taxon>
        <taxon>Hungatella</taxon>
    </lineage>
</organism>
<evidence type="ECO:0000313" key="2">
    <source>
        <dbReference type="EMBL" id="MUB65331.1"/>
    </source>
</evidence>
<dbReference type="RefSeq" id="WP_055650183.1">
    <property type="nucleotide sequence ID" value="NZ_CABJBJ010000055.1"/>
</dbReference>
<dbReference type="EMBL" id="WNME01000014">
    <property type="protein sequence ID" value="MUB65331.1"/>
    <property type="molecule type" value="Genomic_DNA"/>
</dbReference>
<name>A0A174SFV9_9FIRM</name>
<evidence type="ECO:0000313" key="4">
    <source>
        <dbReference type="Proteomes" id="UP000261257"/>
    </source>
</evidence>
<gene>
    <name evidence="3" type="ORF">DXC39_32340</name>
    <name evidence="2" type="ORF">GNE07_20120</name>
</gene>
<reference evidence="3 4" key="1">
    <citation type="submission" date="2018-08" db="EMBL/GenBank/DDBJ databases">
        <title>A genome reference for cultivated species of the human gut microbiota.</title>
        <authorList>
            <person name="Zou Y."/>
            <person name="Xue W."/>
            <person name="Luo G."/>
        </authorList>
    </citation>
    <scope>NUCLEOTIDE SEQUENCE [LARGE SCALE GENOMIC DNA]</scope>
    <source>
        <strain evidence="3 4">TF05-11AC</strain>
    </source>
</reference>
<feature type="region of interest" description="Disordered" evidence="1">
    <location>
        <begin position="130"/>
        <end position="150"/>
    </location>
</feature>
<comment type="caution">
    <text evidence="2">The sequence shown here is derived from an EMBL/GenBank/DDBJ whole genome shotgun (WGS) entry which is preliminary data.</text>
</comment>
<dbReference type="EMBL" id="QSSQ01000070">
    <property type="protein sequence ID" value="RGL92289.1"/>
    <property type="molecule type" value="Genomic_DNA"/>
</dbReference>
<sequence length="361" mass="36262">MKKMYARKGFLWFTMKGKVSRLNRAAMCPAVLKPLGAALAAALLICLSSQPAFAAITEGDVQAQVDSAGKEAVAGNVLIWFLCAVSFLKISQKIDSFMASLGVNVGHTGGSMLAEAMIATKGLSTVRNASSNHFGGGRGSSPGKGASPGTAGAMGGFMSGGLAGVVSRSIQNGAARAATGSSDAGAAGGIGGAGKNAGVTGGASGGVGGQIFASSVSKGGNFANNVISSIATGNIATSGSMTEERAAQALQSYMGYAALGDGAEHVSSFSDVEIGGGRITGTEVSEDYPEGASFGMYHTAQYTAPSGSYTTVQTADGASWYKQYAADTVEKSPYMAPDGSIAYNEAIVKKLAPPPQRKDRL</sequence>
<reference evidence="2 5" key="2">
    <citation type="submission" date="2019-09" db="EMBL/GenBank/DDBJ databases">
        <title>Draft genome sequencing of Hungatella hathewayi 123Y-2.</title>
        <authorList>
            <person name="Lv Q."/>
            <person name="Li S."/>
        </authorList>
    </citation>
    <scope>NUCLEOTIDE SEQUENCE [LARGE SCALE GENOMIC DNA]</scope>
    <source>
        <strain evidence="2 5">123Y-2</strain>
    </source>
</reference>
<dbReference type="OrthoDB" id="1827287at2"/>
<evidence type="ECO:0000256" key="1">
    <source>
        <dbReference type="SAM" id="MobiDB-lite"/>
    </source>
</evidence>
<evidence type="ECO:0000313" key="3">
    <source>
        <dbReference type="EMBL" id="RGL92289.1"/>
    </source>
</evidence>
<proteinExistence type="predicted"/>
<evidence type="ECO:0000313" key="5">
    <source>
        <dbReference type="Proteomes" id="UP000434223"/>
    </source>
</evidence>
<accession>A0A174SFV9</accession>